<dbReference type="PANTHER" id="PTHR24119:SF0">
    <property type="entry name" value="ACYL-COA-BINDING DOMAIN-CONTAINING PROTEIN 6"/>
    <property type="match status" value="1"/>
</dbReference>
<dbReference type="EMBL" id="BRYB01001283">
    <property type="protein sequence ID" value="GMI22270.1"/>
    <property type="molecule type" value="Genomic_DNA"/>
</dbReference>
<organism evidence="4 5">
    <name type="scientific">Tetraparma gracilis</name>
    <dbReference type="NCBI Taxonomy" id="2962635"/>
    <lineage>
        <taxon>Eukaryota</taxon>
        <taxon>Sar</taxon>
        <taxon>Stramenopiles</taxon>
        <taxon>Ochrophyta</taxon>
        <taxon>Bolidophyceae</taxon>
        <taxon>Parmales</taxon>
        <taxon>Triparmaceae</taxon>
        <taxon>Tetraparma</taxon>
    </lineage>
</organism>
<proteinExistence type="predicted"/>
<dbReference type="SUPFAM" id="SSF48403">
    <property type="entry name" value="Ankyrin repeat"/>
    <property type="match status" value="1"/>
</dbReference>
<feature type="repeat" description="ANK" evidence="2">
    <location>
        <begin position="341"/>
        <end position="373"/>
    </location>
</feature>
<evidence type="ECO:0000313" key="4">
    <source>
        <dbReference type="EMBL" id="GMI22270.1"/>
    </source>
</evidence>
<dbReference type="InterPro" id="IPR002110">
    <property type="entry name" value="Ankyrin_rpt"/>
</dbReference>
<evidence type="ECO:0000256" key="1">
    <source>
        <dbReference type="ARBA" id="ARBA00023121"/>
    </source>
</evidence>
<feature type="compositionally biased region" description="Basic and acidic residues" evidence="3">
    <location>
        <begin position="27"/>
        <end position="46"/>
    </location>
</feature>
<keyword evidence="2" id="KW-0040">ANK repeat</keyword>
<dbReference type="SMART" id="SM00248">
    <property type="entry name" value="ANK"/>
    <property type="match status" value="3"/>
</dbReference>
<evidence type="ECO:0000256" key="2">
    <source>
        <dbReference type="PROSITE-ProRule" id="PRU00023"/>
    </source>
</evidence>
<feature type="region of interest" description="Disordered" evidence="3">
    <location>
        <begin position="27"/>
        <end position="86"/>
    </location>
</feature>
<dbReference type="PROSITE" id="PS50088">
    <property type="entry name" value="ANK_REPEAT"/>
    <property type="match status" value="2"/>
</dbReference>
<reference evidence="4 5" key="1">
    <citation type="journal article" date="2023" name="Commun. Biol.">
        <title>Genome analysis of Parmales, the sister group of diatoms, reveals the evolutionary specialization of diatoms from phago-mixotrophs to photoautotrophs.</title>
        <authorList>
            <person name="Ban H."/>
            <person name="Sato S."/>
            <person name="Yoshikawa S."/>
            <person name="Yamada K."/>
            <person name="Nakamura Y."/>
            <person name="Ichinomiya M."/>
            <person name="Sato N."/>
            <person name="Blanc-Mathieu R."/>
            <person name="Endo H."/>
            <person name="Kuwata A."/>
            <person name="Ogata H."/>
        </authorList>
    </citation>
    <scope>NUCLEOTIDE SEQUENCE [LARGE SCALE GENOMIC DNA]</scope>
</reference>
<dbReference type="PROSITE" id="PS50297">
    <property type="entry name" value="ANK_REP_REGION"/>
    <property type="match status" value="1"/>
</dbReference>
<dbReference type="Proteomes" id="UP001165060">
    <property type="component" value="Unassembled WGS sequence"/>
</dbReference>
<accession>A0ABQ6M9N5</accession>
<keyword evidence="5" id="KW-1185">Reference proteome</keyword>
<keyword evidence="1" id="KW-0446">Lipid-binding</keyword>
<comment type="caution">
    <text evidence="4">The sequence shown here is derived from an EMBL/GenBank/DDBJ whole genome shotgun (WGS) entry which is preliminary data.</text>
</comment>
<dbReference type="Pfam" id="PF12796">
    <property type="entry name" value="Ank_2"/>
    <property type="match status" value="1"/>
</dbReference>
<evidence type="ECO:0000256" key="3">
    <source>
        <dbReference type="SAM" id="MobiDB-lite"/>
    </source>
</evidence>
<feature type="compositionally biased region" description="Acidic residues" evidence="3">
    <location>
        <begin position="47"/>
        <end position="67"/>
    </location>
</feature>
<sequence length="390" mass="43315">MIANDEALLKKLANKLGILISRDKGEKLDRDARRGRGRDEGAHERELGEDDNDWSDEDFEHGDEGDDKGETTGADLAGPDLLPQDHGDVAKRHRQEYLEDKGKLIGIGKKPANVPALKLNPDKSGVLQDDEGEDDVMHIEKHVKGKGWRRLDRAKVAPNFMEKITKPKAIGSYKDFGNTLNNVRLPLMVDPCKVCNVEKPDFPHTMESLFIKDVMGDQLRNIEGTRMRKEREEALMAGGGMEEIMANQPSAMTIADLTMQEKEGDGLDDKDPEHLAAKAVEASRTGNIQEVEFILDLNIIDIDSKDQYGNSLLHLACQQGNKRLVKFLLRRGADIKTQNAAGNSVLHHCHAYSHTDLAEYLLSKGADDSLVNVEGCTCYEGLKKGEVDEI</sequence>
<name>A0ABQ6M9N5_9STRA</name>
<dbReference type="InterPro" id="IPR036770">
    <property type="entry name" value="Ankyrin_rpt-contain_sf"/>
</dbReference>
<protein>
    <submittedName>
        <fullName evidence="4">Uncharacterized protein</fullName>
    </submittedName>
</protein>
<dbReference type="PANTHER" id="PTHR24119">
    <property type="entry name" value="ACYL-COA-BINDING DOMAIN-CONTAINING PROTEIN 6"/>
    <property type="match status" value="1"/>
</dbReference>
<feature type="repeat" description="ANK" evidence="2">
    <location>
        <begin position="308"/>
        <end position="340"/>
    </location>
</feature>
<dbReference type="Gene3D" id="1.25.40.20">
    <property type="entry name" value="Ankyrin repeat-containing domain"/>
    <property type="match status" value="1"/>
</dbReference>
<evidence type="ECO:0000313" key="5">
    <source>
        <dbReference type="Proteomes" id="UP001165060"/>
    </source>
</evidence>
<gene>
    <name evidence="4" type="ORF">TeGR_g2574</name>
</gene>